<dbReference type="OrthoDB" id="39497at2759"/>
<evidence type="ECO:0000256" key="4">
    <source>
        <dbReference type="ARBA" id="ARBA00021881"/>
    </source>
</evidence>
<evidence type="ECO:0000256" key="3">
    <source>
        <dbReference type="ARBA" id="ARBA00018529"/>
    </source>
</evidence>
<organism evidence="9 10">
    <name type="scientific">Saccharomyces pastorianus</name>
    <name type="common">Lager yeast</name>
    <name type="synonym">Saccharomyces cerevisiae x Saccharomyces eubayanus</name>
    <dbReference type="NCBI Taxonomy" id="27292"/>
    <lineage>
        <taxon>Eukaryota</taxon>
        <taxon>Fungi</taxon>
        <taxon>Dikarya</taxon>
        <taxon>Ascomycota</taxon>
        <taxon>Saccharomycotina</taxon>
        <taxon>Saccharomycetes</taxon>
        <taxon>Saccharomycetales</taxon>
        <taxon>Saccharomycetaceae</taxon>
        <taxon>Saccharomyces</taxon>
    </lineage>
</organism>
<dbReference type="GO" id="GO:0005096">
    <property type="term" value="F:GTPase activator activity"/>
    <property type="evidence" value="ECO:0007669"/>
    <property type="project" value="InterPro"/>
</dbReference>
<evidence type="ECO:0000313" key="10">
    <source>
        <dbReference type="Proteomes" id="UP000501346"/>
    </source>
</evidence>
<dbReference type="GO" id="GO:0005774">
    <property type="term" value="C:vacuolar membrane"/>
    <property type="evidence" value="ECO:0007669"/>
    <property type="project" value="UniProtKB-SubCell"/>
</dbReference>
<proteinExistence type="inferred from homology"/>
<dbReference type="GO" id="GO:0010508">
    <property type="term" value="P:positive regulation of autophagy"/>
    <property type="evidence" value="ECO:0007669"/>
    <property type="project" value="TreeGrafter"/>
</dbReference>
<dbReference type="SMART" id="SM00049">
    <property type="entry name" value="DEP"/>
    <property type="match status" value="1"/>
</dbReference>
<dbReference type="InterPro" id="IPR048255">
    <property type="entry name" value="IML1_N"/>
</dbReference>
<dbReference type="PROSITE" id="PS50186">
    <property type="entry name" value="DEP"/>
    <property type="match status" value="1"/>
</dbReference>
<evidence type="ECO:0000256" key="6">
    <source>
        <dbReference type="ARBA" id="ARBA00023136"/>
    </source>
</evidence>
<feature type="region of interest" description="Disordered" evidence="7">
    <location>
        <begin position="1"/>
        <end position="37"/>
    </location>
</feature>
<accession>A0A6C1EBX4</accession>
<evidence type="ECO:0000313" key="9">
    <source>
        <dbReference type="EMBL" id="QID86227.1"/>
    </source>
</evidence>
<dbReference type="InterPro" id="IPR045838">
    <property type="entry name" value="DEPDC5_CTD"/>
</dbReference>
<dbReference type="Pfam" id="PF00610">
    <property type="entry name" value="DEP"/>
    <property type="match status" value="1"/>
</dbReference>
<keyword evidence="10" id="KW-1185">Reference proteome</keyword>
<feature type="region of interest" description="Disordered" evidence="7">
    <location>
        <begin position="732"/>
        <end position="752"/>
    </location>
</feature>
<dbReference type="GO" id="GO:1990130">
    <property type="term" value="C:GATOR1 complex"/>
    <property type="evidence" value="ECO:0007669"/>
    <property type="project" value="TreeGrafter"/>
</dbReference>
<feature type="compositionally biased region" description="Basic residues" evidence="7">
    <location>
        <begin position="1"/>
        <end position="11"/>
    </location>
</feature>
<feature type="compositionally biased region" description="Low complexity" evidence="7">
    <location>
        <begin position="74"/>
        <end position="84"/>
    </location>
</feature>
<dbReference type="InterPro" id="IPR036388">
    <property type="entry name" value="WH-like_DNA-bd_sf"/>
</dbReference>
<keyword evidence="5" id="KW-0926">Vacuole</keyword>
<evidence type="ECO:0000256" key="7">
    <source>
        <dbReference type="SAM" id="MobiDB-lite"/>
    </source>
</evidence>
<comment type="subcellular location">
    <subcellularLocation>
        <location evidence="1">Vacuole membrane</location>
        <topology evidence="1">Peripheral membrane protein</topology>
    </subcellularLocation>
</comment>
<dbReference type="Proteomes" id="UP000501346">
    <property type="component" value="Chromosome SeX-ScX"/>
</dbReference>
<sequence>MFAKLHGKKQRPISSINSQTPRTSNTTHANSISLSSGNLIVGSNRNLRQKKEQFGSQQRASGRNLISNKENDDNVNNGGDNNYDNGERVHRHHIPGLKIKAYQAELGYHESRFSENLVMLNLVEFPDIKPGDLVELKTYHKNPSASNGDKKIYFIAKDFDGETKRRAKTSNVSILSGQLQTLLDLPSRSRIWIKLKPNKFDLQADVVEFNIKDCLLNRGDMWVLSSKLVDTCVFMDQRLAFLDSIRGTIKGIYRNGKKIVSGYIGEQTRIIFRSESARLIFLIQITDEMWNFEETGEQLFQKMVNSFFPKIFKKWKDVDTHHTITIAFAISMDLSDTSFKDLTPGESLKNSQDYFRIVVDQVSIIHWVDIMETLREEFMEIRKDLLNKQTDKGYSVANGRFSPVIKSNFLELVNFATTILTDPFKQLDLRHTTTHVMIISPGSGLFDVDYSLLRLTGKKLLSLEMTMDLICLSKAPLHIVPLFRYRDFENKLHHCVPLWLSVFFWNDHDKKSNSEWTPRCKIYDLQMMGITENELIREVDVEYLQLNKKVKSLSEFMNDYDKNAFEVKILCAGSNTKQSKKLNSKFDTVFENDVVVKARKIPATATTTHGNTKFIWRGPKVAIPAIKDIQKPNVIPDLSIKTIEASFYDDCNTTNDKISTPTTSNNDNLEMNDSLVSVRSADNQNTSLALDSLKGLSKRNSLKDFTQRVITKFISNIDTSKNKEIKSTLLRDDVDNSPLGSNTPLPSSESKISGLKLQQKGLADENVISKRGNLIIKKNLSIFGLPSNEIMSGSPSSYLGSSHTRTSSKLSNMSDKAAFITEGQKSKHDDSNTYSLTQQLKHRISETWVDIKSPSIPVSSEFANELLPIRWKDVWPKYVARKYSKWRSFTTPAELPITISDFPSKDDFDRNFIFRNHSVTLNTDQEQYNQTYKDLLRDMIYMRLLTGFQICVGRQVEKIELSRESGESETVVNKYLDFNQNDAFKLYLMIDSEIHRITCSSSGIIDVERYLRKDEANLFDQVPSYIPLVKTRYESSFRDAMIDPLHVKRESLNWNQIDQVLAGYGDNLIDRKWHGFRAKYVVLPTDIPPNTYSMVINGKSETLNPEEIRVEGLRRLIGSITRSRLRTEKEKKGRKTKREEIQPEVMFYTGPLYNFINEQQTSLESSAINFKDSIFVNDNNLLNRNVELSKLAYQIQRGEDRITLVNRKWHWKKHEKCFVGSEMVNWLIRNFSDIDTREDAIKYGQKVMKEGLFVHVLNKHNFLDGHYFYQFSPEYVMDTNKLEKTNSHRSTLSDPKQMLRKASTGSSNDPSAMTPFSSVVPAISASNASVADAKEPSRPILMLSNSLVIDVDPAGKSSKQESCTVHYDRVHNPDHCFHIRLEWLTTTPKLIDDLVGNWSRLCERYGLKMIEIPWEELCTIPSVNPFHSFVEIKLAINPWEDPEFKDRELFAKSKFYYHVYLLKASGFLLDNRASKFLQNQDIEFDIMYSWGKPQFKYVQYIHHTGAYVAELRENGCLFLAPNNIYISRVNPGNIIGKIHSASSSSLDAQKVILNFKSTCLDYQKLRSIFLDAKEMWITGKIVED</sequence>
<reference evidence="9 10" key="1">
    <citation type="journal article" date="2019" name="BMC Genomics">
        <title>Chromosome level assembly and comparative genome analysis confirm lager-brewing yeasts originated from a single hybridization.</title>
        <authorList>
            <person name="Salazar A.N."/>
            <person name="Gorter de Vries A.R."/>
            <person name="van den Broek M."/>
            <person name="Brouwers N."/>
            <person name="de la Torre Cortes P."/>
            <person name="Kuijpers N.G.A."/>
            <person name="Daran J.G."/>
            <person name="Abeel T."/>
        </authorList>
    </citation>
    <scope>NUCLEOTIDE SEQUENCE [LARGE SCALE GENOMIC DNA]</scope>
    <source>
        <strain evidence="9 10">CBS 1483</strain>
    </source>
</reference>
<evidence type="ECO:0000256" key="5">
    <source>
        <dbReference type="ARBA" id="ARBA00022554"/>
    </source>
</evidence>
<dbReference type="PANTHER" id="PTHR13179:SF8">
    <property type="entry name" value="GATOR COMPLEX PROTEIN DEPDC5"/>
    <property type="match status" value="1"/>
</dbReference>
<feature type="compositionally biased region" description="Polar residues" evidence="7">
    <location>
        <begin position="738"/>
        <end position="751"/>
    </location>
</feature>
<dbReference type="Pfam" id="PF19418">
    <property type="entry name" value="DEPDC5_CTD"/>
    <property type="match status" value="1"/>
</dbReference>
<comment type="similarity">
    <text evidence="2">Belongs to the IML1 family.</text>
</comment>
<gene>
    <name evidence="9" type="primary">IML1_2</name>
    <name evidence="9" type="ORF">GRS66_008844</name>
</gene>
<feature type="compositionally biased region" description="Polar residues" evidence="7">
    <location>
        <begin position="12"/>
        <end position="37"/>
    </location>
</feature>
<dbReference type="EMBL" id="CP049007">
    <property type="protein sequence ID" value="QID86227.1"/>
    <property type="molecule type" value="Genomic_DNA"/>
</dbReference>
<evidence type="ECO:0000256" key="2">
    <source>
        <dbReference type="ARBA" id="ARBA00005643"/>
    </source>
</evidence>
<dbReference type="FunFam" id="1.10.10.10:FF:000707">
    <property type="entry name" value="Vacuolar membrane-associated protein iml1"/>
    <property type="match status" value="1"/>
</dbReference>
<dbReference type="CDD" id="cd04449">
    <property type="entry name" value="DEP_DEPDC5-like"/>
    <property type="match status" value="1"/>
</dbReference>
<feature type="compositionally biased region" description="Polar residues" evidence="7">
    <location>
        <begin position="54"/>
        <end position="68"/>
    </location>
</feature>
<evidence type="ECO:0000256" key="1">
    <source>
        <dbReference type="ARBA" id="ARBA00004148"/>
    </source>
</evidence>
<dbReference type="PANTHER" id="PTHR13179">
    <property type="entry name" value="DEP DOMAIN CONTAINING PROTEIN 5"/>
    <property type="match status" value="1"/>
</dbReference>
<feature type="domain" description="DEP" evidence="8">
    <location>
        <begin position="1198"/>
        <end position="1273"/>
    </location>
</feature>
<name>A0A6C1EBX4_SACPS</name>
<dbReference type="InterPro" id="IPR000591">
    <property type="entry name" value="DEP_dom"/>
</dbReference>
<feature type="region of interest" description="Disordered" evidence="7">
    <location>
        <begin position="49"/>
        <end position="89"/>
    </location>
</feature>
<dbReference type="GO" id="GO:0035556">
    <property type="term" value="P:intracellular signal transduction"/>
    <property type="evidence" value="ECO:0007669"/>
    <property type="project" value="InterPro"/>
</dbReference>
<evidence type="ECO:0000259" key="8">
    <source>
        <dbReference type="PROSITE" id="PS50186"/>
    </source>
</evidence>
<keyword evidence="6" id="KW-0472">Membrane</keyword>
<dbReference type="SUPFAM" id="SSF46785">
    <property type="entry name" value="Winged helix' DNA-binding domain"/>
    <property type="match status" value="1"/>
</dbReference>
<protein>
    <recommendedName>
        <fullName evidence="3">Vacuolar membrane-associated protein IML1</fullName>
    </recommendedName>
    <alternativeName>
        <fullName evidence="4">Vacuolar membrane-associated protein iml1</fullName>
    </alternativeName>
</protein>
<dbReference type="Pfam" id="PF12257">
    <property type="entry name" value="IML1"/>
    <property type="match status" value="1"/>
</dbReference>
<dbReference type="InterPro" id="IPR027244">
    <property type="entry name" value="IML1"/>
</dbReference>
<dbReference type="GO" id="GO:1904262">
    <property type="term" value="P:negative regulation of TORC1 signaling"/>
    <property type="evidence" value="ECO:0007669"/>
    <property type="project" value="TreeGrafter"/>
</dbReference>
<feature type="compositionally biased region" description="Polar residues" evidence="7">
    <location>
        <begin position="1303"/>
        <end position="1312"/>
    </location>
</feature>
<dbReference type="Gene3D" id="1.10.10.10">
    <property type="entry name" value="Winged helix-like DNA-binding domain superfamily/Winged helix DNA-binding domain"/>
    <property type="match status" value="1"/>
</dbReference>
<dbReference type="InterPro" id="IPR036390">
    <property type="entry name" value="WH_DNA-bd_sf"/>
</dbReference>
<feature type="region of interest" description="Disordered" evidence="7">
    <location>
        <begin position="1286"/>
        <end position="1312"/>
    </location>
</feature>